<dbReference type="GO" id="GO:0051539">
    <property type="term" value="F:4 iron, 4 sulfur cluster binding"/>
    <property type="evidence" value="ECO:0007669"/>
    <property type="project" value="UniProtKB-KW"/>
</dbReference>
<evidence type="ECO:0000259" key="6">
    <source>
        <dbReference type="PROSITE" id="PS51379"/>
    </source>
</evidence>
<reference evidence="7" key="1">
    <citation type="submission" date="2018-10" db="EMBL/GenBank/DDBJ databases">
        <authorList>
            <person name="Gruber-Vodicka H."/>
            <person name="Jaeckle O."/>
        </authorList>
    </citation>
    <scope>NUCLEOTIDE SEQUENCE</scope>
</reference>
<dbReference type="InterPro" id="IPR017896">
    <property type="entry name" value="4Fe4S_Fe-S-bd"/>
</dbReference>
<dbReference type="Pfam" id="PF08331">
    <property type="entry name" value="QueG_DUF1730"/>
    <property type="match status" value="1"/>
</dbReference>
<gene>
    <name evidence="7" type="ORF">RIEGSTA812A_PEG_970</name>
</gene>
<evidence type="ECO:0000313" key="7">
    <source>
        <dbReference type="EMBL" id="VBB69497.1"/>
    </source>
</evidence>
<keyword evidence="1" id="KW-0479">Metal-binding</keyword>
<protein>
    <submittedName>
        <fullName evidence="7">Epoxyqueuosine (OQ) reductase QueG</fullName>
    </submittedName>
</protein>
<dbReference type="EMBL" id="LR026963">
    <property type="protein sequence ID" value="VBB69497.1"/>
    <property type="molecule type" value="Genomic_DNA"/>
</dbReference>
<keyword evidence="1" id="KW-0004">4Fe-4S</keyword>
<accession>A0A484H5Z1</accession>
<keyword evidence="1" id="KW-0411">Iron-sulfur</keyword>
<dbReference type="PANTHER" id="PTHR30002">
    <property type="entry name" value="EPOXYQUEUOSINE REDUCTASE"/>
    <property type="match status" value="1"/>
</dbReference>
<evidence type="ECO:0000256" key="3">
    <source>
        <dbReference type="ARBA" id="ARBA00022694"/>
    </source>
</evidence>
<sequence length="380" mass="42088">MKASTPVGDIIRAQAYALGFDSVGFTHALLPEQIRTNLAVFLAECRHGDMRWMANECRNDPCRLWPAAVSVVVLGLNYAPAGDPMAFLGYPRHGLISSHARNRDYHSVIRTKLQALGQWMYATFNTEVKVFVDTAPLLEKPLAQMAGLGWQGRHTNLVSRRFGSWLFLGEILTSLALPPDQPHPAYCGTCHRCQDVCPTGALTASGQIDARRCISYLTIEHKGSIPAVLRPLLGNRIYGCDDCLAVCPWNRFAPPTATTDLQPHFSEKCLDLAILAGINTTSFTDHFRGSSLHRIGRDRLVRNVLIAIGNSGIETMIPVALARLQDSSPLVRGAAVWALSRLLSREQFTTLRTQHLPEEQDVTVQTEWTQGEMYRGKTSQ</sequence>
<dbReference type="GO" id="GO:0052693">
    <property type="term" value="F:epoxyqueuosine reductase activity"/>
    <property type="evidence" value="ECO:0007669"/>
    <property type="project" value="TreeGrafter"/>
</dbReference>
<dbReference type="SUPFAM" id="SSF48371">
    <property type="entry name" value="ARM repeat"/>
    <property type="match status" value="1"/>
</dbReference>
<dbReference type="Gene3D" id="3.30.70.20">
    <property type="match status" value="1"/>
</dbReference>
<keyword evidence="2" id="KW-0963">Cytoplasm</keyword>
<dbReference type="Pfam" id="PF13484">
    <property type="entry name" value="Fer4_16"/>
    <property type="match status" value="1"/>
</dbReference>
<dbReference type="InterPro" id="IPR016024">
    <property type="entry name" value="ARM-type_fold"/>
</dbReference>
<dbReference type="PROSITE" id="PS00198">
    <property type="entry name" value="4FE4S_FER_1"/>
    <property type="match status" value="1"/>
</dbReference>
<dbReference type="Gene3D" id="1.25.10.10">
    <property type="entry name" value="Leucine-rich Repeat Variant"/>
    <property type="match status" value="1"/>
</dbReference>
<evidence type="ECO:0000256" key="1">
    <source>
        <dbReference type="ARBA" id="ARBA00022485"/>
    </source>
</evidence>
<dbReference type="InterPro" id="IPR013542">
    <property type="entry name" value="QueG_DUF1730"/>
</dbReference>
<evidence type="ECO:0000256" key="5">
    <source>
        <dbReference type="ARBA" id="ARBA00023002"/>
    </source>
</evidence>
<proteinExistence type="predicted"/>
<dbReference type="InterPro" id="IPR017900">
    <property type="entry name" value="4Fe4S_Fe_S_CS"/>
</dbReference>
<name>A0A484H5Z1_9ZZZZ</name>
<feature type="domain" description="4Fe-4S ferredoxin-type" evidence="6">
    <location>
        <begin position="178"/>
        <end position="207"/>
    </location>
</feature>
<keyword evidence="3" id="KW-0819">tRNA processing</keyword>
<dbReference type="NCBIfam" id="TIGR00276">
    <property type="entry name" value="tRNA epoxyqueuosine(34) reductase QueG"/>
    <property type="match status" value="1"/>
</dbReference>
<dbReference type="InterPro" id="IPR011989">
    <property type="entry name" value="ARM-like"/>
</dbReference>
<keyword evidence="4" id="KW-0671">Queuosine biosynthesis</keyword>
<dbReference type="PROSITE" id="PS51379">
    <property type="entry name" value="4FE4S_FER_2"/>
    <property type="match status" value="1"/>
</dbReference>
<dbReference type="GO" id="GO:0008616">
    <property type="term" value="P:tRNA queuosine(34) biosynthetic process"/>
    <property type="evidence" value="ECO:0007669"/>
    <property type="project" value="UniProtKB-KW"/>
</dbReference>
<evidence type="ECO:0000256" key="4">
    <source>
        <dbReference type="ARBA" id="ARBA00022785"/>
    </source>
</evidence>
<dbReference type="SUPFAM" id="SSF46548">
    <property type="entry name" value="alpha-helical ferredoxin"/>
    <property type="match status" value="1"/>
</dbReference>
<dbReference type="AlphaFoldDB" id="A0A484H5Z1"/>
<evidence type="ECO:0000256" key="2">
    <source>
        <dbReference type="ARBA" id="ARBA00022490"/>
    </source>
</evidence>
<organism evidence="7">
    <name type="scientific">invertebrate metagenome</name>
    <dbReference type="NCBI Taxonomy" id="1711999"/>
    <lineage>
        <taxon>unclassified sequences</taxon>
        <taxon>metagenomes</taxon>
        <taxon>organismal metagenomes</taxon>
    </lineage>
</organism>
<keyword evidence="5" id="KW-0560">Oxidoreductase</keyword>
<dbReference type="PANTHER" id="PTHR30002:SF4">
    <property type="entry name" value="EPOXYQUEUOSINE REDUCTASE"/>
    <property type="match status" value="1"/>
</dbReference>
<keyword evidence="1" id="KW-0408">Iron</keyword>
<dbReference type="InterPro" id="IPR004453">
    <property type="entry name" value="QueG"/>
</dbReference>